<gene>
    <name evidence="1" type="ORF">AAAX94_14665</name>
</gene>
<organism evidence="1 2">
    <name type="scientific">Blautia acetigignens</name>
    <dbReference type="NCBI Taxonomy" id="2981783"/>
    <lineage>
        <taxon>Bacteria</taxon>
        <taxon>Bacillati</taxon>
        <taxon>Bacillota</taxon>
        <taxon>Clostridia</taxon>
        <taxon>Lachnospirales</taxon>
        <taxon>Lachnospiraceae</taxon>
        <taxon>Blautia</taxon>
    </lineage>
</organism>
<dbReference type="RefSeq" id="WP_349084378.1">
    <property type="nucleotide sequence ID" value="NZ_JBBNFW010000187.1"/>
</dbReference>
<evidence type="ECO:0000313" key="2">
    <source>
        <dbReference type="Proteomes" id="UP001470752"/>
    </source>
</evidence>
<protein>
    <submittedName>
        <fullName evidence="1">Uncharacterized protein</fullName>
    </submittedName>
</protein>
<dbReference type="Proteomes" id="UP001470752">
    <property type="component" value="Unassembled WGS sequence"/>
</dbReference>
<evidence type="ECO:0000313" key="1">
    <source>
        <dbReference type="EMBL" id="MEQ2414254.1"/>
    </source>
</evidence>
<keyword evidence="2" id="KW-1185">Reference proteome</keyword>
<dbReference type="EMBL" id="JBBNFW010000187">
    <property type="protein sequence ID" value="MEQ2414254.1"/>
    <property type="molecule type" value="Genomic_DNA"/>
</dbReference>
<name>A0ABV1CPF2_9FIRM</name>
<accession>A0ABV1CPF2</accession>
<sequence>MTELPKKIIVNRIPYSVCNSNDPYSYEADPGVQEIRVTQEAAPARKRQYFMWEVTHLLLVSAGMSQKEADRYHAGVGSVLNRLVIDNDMDFVKGRKPVPSMIWINGLPYTIQQDIFKELQDEDLGGRVTYDTLYIQIMEDLKPEIKSYVVVHEITHAVLFEANAGNYDSKETFVEALAWQLLYFLQDNDLSILKPEGE</sequence>
<comment type="caution">
    <text evidence="1">The sequence shown here is derived from an EMBL/GenBank/DDBJ whole genome shotgun (WGS) entry which is preliminary data.</text>
</comment>
<proteinExistence type="predicted"/>
<reference evidence="1 2" key="1">
    <citation type="submission" date="2024-04" db="EMBL/GenBank/DDBJ databases">
        <title>Human intestinal bacterial collection.</title>
        <authorList>
            <person name="Pauvert C."/>
            <person name="Hitch T.C.A."/>
            <person name="Clavel T."/>
        </authorList>
    </citation>
    <scope>NUCLEOTIDE SEQUENCE [LARGE SCALE GENOMIC DNA]</scope>
    <source>
        <strain evidence="1 2">CLA-AA-H161</strain>
    </source>
</reference>